<comment type="caution">
    <text evidence="1">The sequence shown here is derived from an EMBL/GenBank/DDBJ whole genome shotgun (WGS) entry which is preliminary data.</text>
</comment>
<protein>
    <submittedName>
        <fullName evidence="1">Uncharacterized protein</fullName>
    </submittedName>
</protein>
<reference evidence="1" key="1">
    <citation type="submission" date="2021-01" db="EMBL/GenBank/DDBJ databases">
        <title>Whole genome shotgun sequence of Actinoplanes tereljensis NBRC 105297.</title>
        <authorList>
            <person name="Komaki H."/>
            <person name="Tamura T."/>
        </authorList>
    </citation>
    <scope>NUCLEOTIDE SEQUENCE</scope>
    <source>
        <strain evidence="1">NBRC 105297</strain>
    </source>
</reference>
<sequence length="72" mass="7172">MLFAANRKSARSGGRALAVRADLAVRAVRAALAPRAALAALAPRAPRAALAAPRGPRGDLAGLLFAADGKAS</sequence>
<evidence type="ECO:0000313" key="1">
    <source>
        <dbReference type="EMBL" id="GIF20101.1"/>
    </source>
</evidence>
<proteinExistence type="predicted"/>
<evidence type="ECO:0000313" key="2">
    <source>
        <dbReference type="Proteomes" id="UP000623608"/>
    </source>
</evidence>
<dbReference type="AlphaFoldDB" id="A0A919NJW9"/>
<gene>
    <name evidence="1" type="ORF">Ate02nite_28310</name>
</gene>
<name>A0A919NJW9_9ACTN</name>
<dbReference type="EMBL" id="BOMY01000020">
    <property type="protein sequence ID" value="GIF20101.1"/>
    <property type="molecule type" value="Genomic_DNA"/>
</dbReference>
<keyword evidence="2" id="KW-1185">Reference proteome</keyword>
<organism evidence="1 2">
    <name type="scientific">Paractinoplanes tereljensis</name>
    <dbReference type="NCBI Taxonomy" id="571912"/>
    <lineage>
        <taxon>Bacteria</taxon>
        <taxon>Bacillati</taxon>
        <taxon>Actinomycetota</taxon>
        <taxon>Actinomycetes</taxon>
        <taxon>Micromonosporales</taxon>
        <taxon>Micromonosporaceae</taxon>
        <taxon>Paractinoplanes</taxon>
    </lineage>
</organism>
<accession>A0A919NJW9</accession>
<dbReference type="Proteomes" id="UP000623608">
    <property type="component" value="Unassembled WGS sequence"/>
</dbReference>